<feature type="transmembrane region" description="Helical" evidence="6">
    <location>
        <begin position="55"/>
        <end position="74"/>
    </location>
</feature>
<evidence type="ECO:0000256" key="2">
    <source>
        <dbReference type="ARBA" id="ARBA00022692"/>
    </source>
</evidence>
<dbReference type="AlphaFoldDB" id="A0A515CQ80"/>
<feature type="transmembrane region" description="Helical" evidence="6">
    <location>
        <begin position="291"/>
        <end position="310"/>
    </location>
</feature>
<dbReference type="GO" id="GO:0016020">
    <property type="term" value="C:membrane"/>
    <property type="evidence" value="ECO:0007669"/>
    <property type="project" value="UniProtKB-SubCell"/>
</dbReference>
<dbReference type="Gene3D" id="1.20.1250.20">
    <property type="entry name" value="MFS general substrate transporter like domains"/>
    <property type="match status" value="2"/>
</dbReference>
<proteinExistence type="inferred from homology"/>
<feature type="domain" description="Major facilitator superfamily (MFS) profile" evidence="7">
    <location>
        <begin position="13"/>
        <end position="410"/>
    </location>
</feature>
<dbReference type="EMBL" id="CP033893">
    <property type="protein sequence ID" value="QDL30331.1"/>
    <property type="molecule type" value="Genomic_DNA"/>
</dbReference>
<dbReference type="CDD" id="cd17319">
    <property type="entry name" value="MFS_ExuT_GudP_like"/>
    <property type="match status" value="1"/>
</dbReference>
<name>A0A515CQ80_SERLI</name>
<comment type="subcellular location">
    <subcellularLocation>
        <location evidence="1">Membrane</location>
        <topology evidence="1">Multi-pass membrane protein</topology>
    </subcellularLocation>
</comment>
<keyword evidence="3 6" id="KW-1133">Transmembrane helix</keyword>
<evidence type="ECO:0000256" key="5">
    <source>
        <dbReference type="ARBA" id="ARBA00038514"/>
    </source>
</evidence>
<feature type="transmembrane region" description="Helical" evidence="6">
    <location>
        <begin position="12"/>
        <end position="35"/>
    </location>
</feature>
<keyword evidence="2 6" id="KW-0812">Transmembrane</keyword>
<evidence type="ECO:0000256" key="6">
    <source>
        <dbReference type="SAM" id="Phobius"/>
    </source>
</evidence>
<sequence length="415" mass="45403">MERIVQQRQRWFGVVALLFLIVIAYADRVNIAVMLVNPDFLQHFQLDGNRAHQGMLMTVFLLGYGLSAMLLTPFLETLMGYRWALTLSIVLWALLTAASPLAGSLLLLFAVRALLGVSEGPLFSLKTMYIGDHFAADERGKPNAVSTLGVSLGLVIGFPLVSFLMAHFGWAVSFYLLALINLLLGIALVRLFIHPRSLPLSAVDPQPVLSRVWHTFALAWHTPMLGWIMLIEIATLSYLWGSSSWLPAYLTDEKGFSIKQMGWMASLPFIVSIASKYLGGVLLDRIRPYQAPLIFAFGGAATALCIYGVMHSHQLGWIAFFLLAANACWGAQGAAIPTLLQHYAQPQAVGSAYGLINGIGNMFSAFVPMIMGMVMASQGKVSSGFAVLMVSQLVTLLAGCVLFGRMRMTREARRA</sequence>
<dbReference type="PANTHER" id="PTHR11662:SF399">
    <property type="entry name" value="FI19708P1-RELATED"/>
    <property type="match status" value="1"/>
</dbReference>
<dbReference type="PROSITE" id="PS50850">
    <property type="entry name" value="MFS"/>
    <property type="match status" value="1"/>
</dbReference>
<dbReference type="Pfam" id="PF07690">
    <property type="entry name" value="MFS_1"/>
    <property type="match status" value="1"/>
</dbReference>
<protein>
    <submittedName>
        <fullName evidence="8">MFS transporter</fullName>
    </submittedName>
</protein>
<comment type="similarity">
    <text evidence="5">Belongs to the major facilitator superfamily. Phthalate permease family.</text>
</comment>
<dbReference type="PANTHER" id="PTHR11662">
    <property type="entry name" value="SOLUTE CARRIER FAMILY 17"/>
    <property type="match status" value="1"/>
</dbReference>
<dbReference type="SUPFAM" id="SSF103473">
    <property type="entry name" value="MFS general substrate transporter"/>
    <property type="match status" value="1"/>
</dbReference>
<keyword evidence="4 6" id="KW-0472">Membrane</keyword>
<feature type="transmembrane region" description="Helical" evidence="6">
    <location>
        <begin position="144"/>
        <end position="166"/>
    </location>
</feature>
<reference evidence="8 9" key="1">
    <citation type="submission" date="2018-11" db="EMBL/GenBank/DDBJ databases">
        <title>The first complete genome of Serratia liquefaciens isolated from metalophyte plant revel distinctness adaptive mechanisms in an extreme habitat.</title>
        <authorList>
            <person name="Caneschi W.L."/>
            <person name="Sanchez A.B."/>
            <person name="Felestrino E.B."/>
            <person name="Assis R.A.B."/>
            <person name="Lemes C.G.C."/>
            <person name="Cordeiro I.F."/>
            <person name="Fonseca N.P."/>
            <person name="Villa M."/>
            <person name="Vieira I.T."/>
            <person name="Moraes L.A."/>
            <person name="Kamino L.H.Y."/>
            <person name="do Carmo F."/>
            <person name="Garcia C.M."/>
            <person name="Almeida N.F."/>
            <person name="Silva R.S."/>
            <person name="Ferro J.A."/>
            <person name="Ferro M.I.T."/>
            <person name="Varani A.M."/>
            <person name="Ferreira R.M."/>
            <person name="dos Santos V.L."/>
            <person name="Silva U.C."/>
            <person name="Setubal J.C."/>
            <person name="Moreira L.M."/>
        </authorList>
    </citation>
    <scope>NUCLEOTIDE SEQUENCE [LARGE SCALE GENOMIC DNA]</scope>
    <source>
        <strain evidence="8 9">FG3</strain>
    </source>
</reference>
<dbReference type="Proteomes" id="UP000317572">
    <property type="component" value="Chromosome"/>
</dbReference>
<evidence type="ECO:0000256" key="1">
    <source>
        <dbReference type="ARBA" id="ARBA00004141"/>
    </source>
</evidence>
<dbReference type="InterPro" id="IPR036259">
    <property type="entry name" value="MFS_trans_sf"/>
</dbReference>
<organism evidence="8 9">
    <name type="scientific">Serratia liquefaciens</name>
    <dbReference type="NCBI Taxonomy" id="614"/>
    <lineage>
        <taxon>Bacteria</taxon>
        <taxon>Pseudomonadati</taxon>
        <taxon>Pseudomonadota</taxon>
        <taxon>Gammaproteobacteria</taxon>
        <taxon>Enterobacterales</taxon>
        <taxon>Yersiniaceae</taxon>
        <taxon>Serratia</taxon>
    </lineage>
</organism>
<evidence type="ECO:0000256" key="4">
    <source>
        <dbReference type="ARBA" id="ARBA00023136"/>
    </source>
</evidence>
<dbReference type="InterPro" id="IPR011701">
    <property type="entry name" value="MFS"/>
</dbReference>
<evidence type="ECO:0000313" key="9">
    <source>
        <dbReference type="Proteomes" id="UP000317572"/>
    </source>
</evidence>
<feature type="transmembrane region" description="Helical" evidence="6">
    <location>
        <begin position="260"/>
        <end position="279"/>
    </location>
</feature>
<evidence type="ECO:0000313" key="8">
    <source>
        <dbReference type="EMBL" id="QDL30331.1"/>
    </source>
</evidence>
<feature type="transmembrane region" description="Helical" evidence="6">
    <location>
        <begin position="316"/>
        <end position="340"/>
    </location>
</feature>
<dbReference type="STRING" id="614.XJ20_02810"/>
<feature type="transmembrane region" description="Helical" evidence="6">
    <location>
        <begin position="352"/>
        <end position="375"/>
    </location>
</feature>
<evidence type="ECO:0000256" key="3">
    <source>
        <dbReference type="ARBA" id="ARBA00022989"/>
    </source>
</evidence>
<evidence type="ECO:0000259" key="7">
    <source>
        <dbReference type="PROSITE" id="PS50850"/>
    </source>
</evidence>
<feature type="transmembrane region" description="Helical" evidence="6">
    <location>
        <begin position="381"/>
        <end position="404"/>
    </location>
</feature>
<accession>A0A515CQ80</accession>
<dbReference type="InterPro" id="IPR050382">
    <property type="entry name" value="MFS_Na/Anion_cotransporter"/>
</dbReference>
<gene>
    <name evidence="8" type="ORF">EGO53_00320</name>
</gene>
<feature type="transmembrane region" description="Helical" evidence="6">
    <location>
        <begin position="172"/>
        <end position="193"/>
    </location>
</feature>
<dbReference type="GO" id="GO:0022857">
    <property type="term" value="F:transmembrane transporter activity"/>
    <property type="evidence" value="ECO:0007669"/>
    <property type="project" value="InterPro"/>
</dbReference>
<dbReference type="InterPro" id="IPR020846">
    <property type="entry name" value="MFS_dom"/>
</dbReference>
<dbReference type="RefSeq" id="WP_142814457.1">
    <property type="nucleotide sequence ID" value="NZ_CP033893.1"/>
</dbReference>